<feature type="transmembrane region" description="Helical" evidence="12">
    <location>
        <begin position="499"/>
        <end position="520"/>
    </location>
</feature>
<dbReference type="Pfam" id="PF01384">
    <property type="entry name" value="PHO4"/>
    <property type="match status" value="1"/>
</dbReference>
<dbReference type="GO" id="GO:0005315">
    <property type="term" value="F:phosphate transmembrane transporter activity"/>
    <property type="evidence" value="ECO:0007669"/>
    <property type="project" value="InterPro"/>
</dbReference>
<evidence type="ECO:0000313" key="16">
    <source>
        <dbReference type="Proteomes" id="UP001175271"/>
    </source>
</evidence>
<evidence type="ECO:0000313" key="15">
    <source>
        <dbReference type="EMBL" id="KAK0419989.1"/>
    </source>
</evidence>
<keyword evidence="3 12" id="KW-0813">Transport</keyword>
<evidence type="ECO:0000256" key="3">
    <source>
        <dbReference type="ARBA" id="ARBA00022448"/>
    </source>
</evidence>
<dbReference type="PANTHER" id="PTHR11101">
    <property type="entry name" value="PHOSPHATE TRANSPORTER"/>
    <property type="match status" value="1"/>
</dbReference>
<evidence type="ECO:0000259" key="14">
    <source>
        <dbReference type="PROSITE" id="PS50089"/>
    </source>
</evidence>
<dbReference type="InterPro" id="IPR001841">
    <property type="entry name" value="Znf_RING"/>
</dbReference>
<dbReference type="InterPro" id="IPR017907">
    <property type="entry name" value="Znf_RING_CS"/>
</dbReference>
<dbReference type="PANTHER" id="PTHR11101:SF80">
    <property type="entry name" value="PHOSPHATE TRANSPORTER"/>
    <property type="match status" value="1"/>
</dbReference>
<comment type="subcellular location">
    <subcellularLocation>
        <location evidence="1 12">Membrane</location>
        <topology evidence="1 12">Multi-pass membrane protein</topology>
    </subcellularLocation>
</comment>
<feature type="transmembrane region" description="Helical" evidence="12">
    <location>
        <begin position="597"/>
        <end position="613"/>
    </location>
</feature>
<evidence type="ECO:0000256" key="11">
    <source>
        <dbReference type="PROSITE-ProRule" id="PRU00175"/>
    </source>
</evidence>
<evidence type="ECO:0000256" key="2">
    <source>
        <dbReference type="ARBA" id="ARBA00009916"/>
    </source>
</evidence>
<dbReference type="PROSITE" id="PS50089">
    <property type="entry name" value="ZF_RING_2"/>
    <property type="match status" value="1"/>
</dbReference>
<dbReference type="GO" id="GO:0016020">
    <property type="term" value="C:membrane"/>
    <property type="evidence" value="ECO:0007669"/>
    <property type="project" value="UniProtKB-SubCell"/>
</dbReference>
<keyword evidence="7 11" id="KW-0863">Zinc-finger</keyword>
<dbReference type="EMBL" id="JAUCMV010000002">
    <property type="protein sequence ID" value="KAK0419989.1"/>
    <property type="molecule type" value="Genomic_DNA"/>
</dbReference>
<keyword evidence="9 12" id="KW-1133">Transmembrane helix</keyword>
<sequence>MSATWWFHCNSCSVRPCANFTKFFLVKCGHVLCLRCLEKAKRACDAARQALHCVCCRKKVVTAEEIGPKMSRRTLRFFKRMEDTMQEMAGEMKEISGFQQMQINLMVRKLKKKGDNNQKSLSQERRQRAEEARTHQLEKAARKAHEELKELQEKYTKMETEFSSMSEKLKETAARDKQTTNSTSNFSLFDHSNTSRSLSFSSHDESSISNIFIPNRLPTHKTPQTRTPMCTTTPKYSFNMSAHRNRPGSMKIVSMRSLLILLLLFTAAYGRWHRCYMTDCLKSMQWDKQTRTYVRTTCPSGFKTTLSVLCTHLSSKLKCCTGKGDLRAQDDYGHNYYDHMDYDNGAEGFIDYKYPEKEKAFWVESRKAMLEERERAYDEEERNNLFPLRAIDATAAIQPFPHIRIMLDQALADFQAATFWAVVVGVIIAFILAFAIGANDTANSFGTSVGSKVLTLKQAYILASIFETAGAVLLGFQVTDTMRKGVIDLAVYENRQKELMFGQVSVLAGCGAWLMAATALELPVSTTHSIMGATLGYSMLLHGTEGIRWPKIFKIFASWFVSPVLAGIVSIFFYLILDHSVLRRKNPFTQGVKVLPVLYFICIAVNVFAIVYEGSHYLGFDKWPLWGVILTSCATGILAALLAYFVMVPRLRQSILGQYDEQSLDSNSAAVSSTSVQFEARADSVSLPMDKVAPSEEEQKLVPSRKVGIANGAVVVGMNEDGSKQTESLLKTDSCSSPLGKLKTFFRSGKAEDAHTSKLFSMLQIMTACFGGFAHGGNDVSNAIAPLVSIFAIYNENSVAQNGETPIYFLVLGSAGMCIGLFCLGHRVIKTVGKKLSDITPTSGFAIEFGAAATVLFASKLGLPISSTQCKVGSIVAVGLVQDNHEVNFKLFRSIAISWVVTLPVTGVLSAGAMFIFKTFFL</sequence>
<gene>
    <name evidence="15" type="ORF">QR680_014446</name>
</gene>
<feature type="domain" description="RING-type" evidence="14">
    <location>
        <begin position="9"/>
        <end position="57"/>
    </location>
</feature>
<evidence type="ECO:0000256" key="10">
    <source>
        <dbReference type="ARBA" id="ARBA00023136"/>
    </source>
</evidence>
<protein>
    <recommendedName>
        <fullName evidence="12">Phosphate transporter</fullName>
    </recommendedName>
</protein>
<dbReference type="GO" id="GO:0035435">
    <property type="term" value="P:phosphate ion transmembrane transport"/>
    <property type="evidence" value="ECO:0007669"/>
    <property type="project" value="TreeGrafter"/>
</dbReference>
<keyword evidence="4 12" id="KW-0592">Phosphate transport</keyword>
<dbReference type="AlphaFoldDB" id="A0AA39M488"/>
<feature type="transmembrane region" description="Helical" evidence="12">
    <location>
        <begin position="895"/>
        <end position="917"/>
    </location>
</feature>
<feature type="transmembrane region" description="Helical" evidence="12">
    <location>
        <begin position="458"/>
        <end position="478"/>
    </location>
</feature>
<dbReference type="GO" id="GO:0008270">
    <property type="term" value="F:zinc ion binding"/>
    <property type="evidence" value="ECO:0007669"/>
    <property type="project" value="UniProtKB-KW"/>
</dbReference>
<evidence type="ECO:0000256" key="1">
    <source>
        <dbReference type="ARBA" id="ARBA00004141"/>
    </source>
</evidence>
<name>A0AA39M488_9BILA</name>
<evidence type="ECO:0000256" key="12">
    <source>
        <dbReference type="RuleBase" id="RU363058"/>
    </source>
</evidence>
<comment type="function">
    <text evidence="12">Sodium-phosphate symporter.</text>
</comment>
<evidence type="ECO:0000256" key="13">
    <source>
        <dbReference type="SAM" id="MobiDB-lite"/>
    </source>
</evidence>
<feature type="transmembrane region" description="Helical" evidence="12">
    <location>
        <begin position="555"/>
        <end position="577"/>
    </location>
</feature>
<feature type="region of interest" description="Disordered" evidence="13">
    <location>
        <begin position="110"/>
        <end position="135"/>
    </location>
</feature>
<proteinExistence type="inferred from homology"/>
<reference evidence="15" key="1">
    <citation type="submission" date="2023-06" db="EMBL/GenBank/DDBJ databases">
        <title>Genomic analysis of the entomopathogenic nematode Steinernema hermaphroditum.</title>
        <authorList>
            <person name="Schwarz E.M."/>
            <person name="Heppert J.K."/>
            <person name="Baniya A."/>
            <person name="Schwartz H.T."/>
            <person name="Tan C.-H."/>
            <person name="Antoshechkin I."/>
            <person name="Sternberg P.W."/>
            <person name="Goodrich-Blair H."/>
            <person name="Dillman A.R."/>
        </authorList>
    </citation>
    <scope>NUCLEOTIDE SEQUENCE</scope>
    <source>
        <strain evidence="15">PS9179</strain>
        <tissue evidence="15">Whole animal</tissue>
    </source>
</reference>
<keyword evidence="16" id="KW-1185">Reference proteome</keyword>
<feature type="transmembrane region" description="Helical" evidence="12">
    <location>
        <begin position="414"/>
        <end position="438"/>
    </location>
</feature>
<evidence type="ECO:0000256" key="6">
    <source>
        <dbReference type="ARBA" id="ARBA00022723"/>
    </source>
</evidence>
<feature type="transmembrane region" description="Helical" evidence="12">
    <location>
        <begin position="625"/>
        <end position="647"/>
    </location>
</feature>
<feature type="transmembrane region" description="Helical" evidence="12">
    <location>
        <begin position="807"/>
        <end position="825"/>
    </location>
</feature>
<evidence type="ECO:0000256" key="8">
    <source>
        <dbReference type="ARBA" id="ARBA00022833"/>
    </source>
</evidence>
<dbReference type="Proteomes" id="UP001175271">
    <property type="component" value="Unassembled WGS sequence"/>
</dbReference>
<dbReference type="PROSITE" id="PS00518">
    <property type="entry name" value="ZF_RING_1"/>
    <property type="match status" value="1"/>
</dbReference>
<keyword evidence="5 12" id="KW-0812">Transmembrane</keyword>
<keyword evidence="10 12" id="KW-0472">Membrane</keyword>
<comment type="caution">
    <text evidence="15">The sequence shown here is derived from an EMBL/GenBank/DDBJ whole genome shotgun (WGS) entry which is preliminary data.</text>
</comment>
<accession>A0AA39M488</accession>
<evidence type="ECO:0000256" key="7">
    <source>
        <dbReference type="ARBA" id="ARBA00022771"/>
    </source>
</evidence>
<organism evidence="15 16">
    <name type="scientific">Steinernema hermaphroditum</name>
    <dbReference type="NCBI Taxonomy" id="289476"/>
    <lineage>
        <taxon>Eukaryota</taxon>
        <taxon>Metazoa</taxon>
        <taxon>Ecdysozoa</taxon>
        <taxon>Nematoda</taxon>
        <taxon>Chromadorea</taxon>
        <taxon>Rhabditida</taxon>
        <taxon>Tylenchina</taxon>
        <taxon>Panagrolaimomorpha</taxon>
        <taxon>Strongyloidoidea</taxon>
        <taxon>Steinernematidae</taxon>
        <taxon>Steinernema</taxon>
    </lineage>
</organism>
<evidence type="ECO:0000256" key="5">
    <source>
        <dbReference type="ARBA" id="ARBA00022692"/>
    </source>
</evidence>
<evidence type="ECO:0000256" key="9">
    <source>
        <dbReference type="ARBA" id="ARBA00022989"/>
    </source>
</evidence>
<feature type="compositionally biased region" description="Basic and acidic residues" evidence="13">
    <location>
        <begin position="122"/>
        <end position="135"/>
    </location>
</feature>
<dbReference type="InterPro" id="IPR001204">
    <property type="entry name" value="Phos_transporter"/>
</dbReference>
<comment type="similarity">
    <text evidence="2 12">Belongs to the inorganic phosphate transporter (PiT) (TC 2.A.20) family.</text>
</comment>
<keyword evidence="8" id="KW-0862">Zinc</keyword>
<evidence type="ECO:0000256" key="4">
    <source>
        <dbReference type="ARBA" id="ARBA00022592"/>
    </source>
</evidence>
<feature type="transmembrane region" description="Helical" evidence="12">
    <location>
        <begin position="253"/>
        <end position="272"/>
    </location>
</feature>
<keyword evidence="6" id="KW-0479">Metal-binding</keyword>